<protein>
    <submittedName>
        <fullName evidence="1">Uncharacterized protein</fullName>
    </submittedName>
</protein>
<dbReference type="EMBL" id="CASHTH010000256">
    <property type="protein sequence ID" value="CAI7995730.1"/>
    <property type="molecule type" value="Genomic_DNA"/>
</dbReference>
<comment type="caution">
    <text evidence="1">The sequence shown here is derived from an EMBL/GenBank/DDBJ whole genome shotgun (WGS) entry which is preliminary data.</text>
</comment>
<dbReference type="Proteomes" id="UP001174909">
    <property type="component" value="Unassembled WGS sequence"/>
</dbReference>
<keyword evidence="2" id="KW-1185">Reference proteome</keyword>
<reference evidence="1" key="1">
    <citation type="submission" date="2023-03" db="EMBL/GenBank/DDBJ databases">
        <authorList>
            <person name="Steffen K."/>
            <person name="Cardenas P."/>
        </authorList>
    </citation>
    <scope>NUCLEOTIDE SEQUENCE</scope>
</reference>
<name>A0AA35QYQ1_GEOBA</name>
<evidence type="ECO:0000313" key="2">
    <source>
        <dbReference type="Proteomes" id="UP001174909"/>
    </source>
</evidence>
<gene>
    <name evidence="1" type="ORF">GBAR_LOCUS1742</name>
</gene>
<accession>A0AA35QYQ1</accession>
<sequence length="43" mass="4756">MKLSFVPIPDQYQYHLTSSTTDLQSEPGMYGLGPPGVGWLESQ</sequence>
<dbReference type="AlphaFoldDB" id="A0AA35QYQ1"/>
<organism evidence="1 2">
    <name type="scientific">Geodia barretti</name>
    <name type="common">Barrett's horny sponge</name>
    <dbReference type="NCBI Taxonomy" id="519541"/>
    <lineage>
        <taxon>Eukaryota</taxon>
        <taxon>Metazoa</taxon>
        <taxon>Porifera</taxon>
        <taxon>Demospongiae</taxon>
        <taxon>Heteroscleromorpha</taxon>
        <taxon>Tetractinellida</taxon>
        <taxon>Astrophorina</taxon>
        <taxon>Geodiidae</taxon>
        <taxon>Geodia</taxon>
    </lineage>
</organism>
<proteinExistence type="predicted"/>
<evidence type="ECO:0000313" key="1">
    <source>
        <dbReference type="EMBL" id="CAI7995730.1"/>
    </source>
</evidence>